<dbReference type="PROSITE" id="PS51724">
    <property type="entry name" value="SPOR"/>
    <property type="match status" value="1"/>
</dbReference>
<evidence type="ECO:0000259" key="3">
    <source>
        <dbReference type="PROSITE" id="PS51724"/>
    </source>
</evidence>
<protein>
    <submittedName>
        <fullName evidence="4">SPOR domain-containing protein</fullName>
    </submittedName>
</protein>
<dbReference type="EMBL" id="CP065668">
    <property type="protein sequence ID" value="QPS08439.1"/>
    <property type="molecule type" value="Genomic_DNA"/>
</dbReference>
<gene>
    <name evidence="4" type="ORF">I6G66_30045</name>
</gene>
<evidence type="ECO:0000256" key="1">
    <source>
        <dbReference type="SAM" id="MobiDB-lite"/>
    </source>
</evidence>
<feature type="region of interest" description="Disordered" evidence="1">
    <location>
        <begin position="1"/>
        <end position="31"/>
    </location>
</feature>
<reference evidence="4 5" key="1">
    <citation type="submission" date="2020-12" db="EMBL/GenBank/DDBJ databases">
        <title>FDA dAtabase for Regulatory Grade micrObial Sequences (FDA-ARGOS): Supporting development and validation of Infectious Disease Dx tests.</title>
        <authorList>
            <person name="Sproer C."/>
            <person name="Gronow S."/>
            <person name="Severitt S."/>
            <person name="Schroder I."/>
            <person name="Tallon L."/>
            <person name="Sadzewicz L."/>
            <person name="Zhao X."/>
            <person name="Boylan J."/>
            <person name="Ott S."/>
            <person name="Bowen H."/>
            <person name="Vavikolanu K."/>
            <person name="Mehta A."/>
            <person name="Aluvathingal J."/>
            <person name="Nadendla S."/>
            <person name="Lowell S."/>
            <person name="Myers T."/>
            <person name="Yan Y."/>
            <person name="Sichtig H."/>
        </authorList>
    </citation>
    <scope>NUCLEOTIDE SEQUENCE [LARGE SCALE GENOMIC DNA]</scope>
    <source>
        <strain evidence="4 5">FDAARGOS_909</strain>
    </source>
</reference>
<evidence type="ECO:0000313" key="4">
    <source>
        <dbReference type="EMBL" id="QPS08439.1"/>
    </source>
</evidence>
<dbReference type="SUPFAM" id="SSF110997">
    <property type="entry name" value="Sporulation related repeat"/>
    <property type="match status" value="1"/>
</dbReference>
<feature type="compositionally biased region" description="Basic and acidic residues" evidence="1">
    <location>
        <begin position="148"/>
        <end position="220"/>
    </location>
</feature>
<dbReference type="InterPro" id="IPR007730">
    <property type="entry name" value="SPOR-like_dom"/>
</dbReference>
<dbReference type="GO" id="GO:0042834">
    <property type="term" value="F:peptidoglycan binding"/>
    <property type="evidence" value="ECO:0007669"/>
    <property type="project" value="InterPro"/>
</dbReference>
<name>A0A7T2S3Z4_DELAC</name>
<dbReference type="InterPro" id="IPR036680">
    <property type="entry name" value="SPOR-like_sf"/>
</dbReference>
<feature type="domain" description="SPOR" evidence="3">
    <location>
        <begin position="233"/>
        <end position="311"/>
    </location>
</feature>
<dbReference type="Proteomes" id="UP000594778">
    <property type="component" value="Chromosome"/>
</dbReference>
<keyword evidence="2" id="KW-0472">Membrane</keyword>
<dbReference type="Gene3D" id="3.30.70.1070">
    <property type="entry name" value="Sporulation related repeat"/>
    <property type="match status" value="1"/>
</dbReference>
<dbReference type="PANTHER" id="PTHR38687">
    <property type="entry name" value="CELL DIVISION PROTEIN DEDD-RELATED"/>
    <property type="match status" value="1"/>
</dbReference>
<dbReference type="AlphaFoldDB" id="A0A7T2S3Z4"/>
<sequence>MAFFNFRWPGKKDDGDSSSASRRPTRLGQAESVDVMRRRARHRLIGAAVLVLAGVVGFPLLFDTQPRPIPVDIPIEIPDRDKVAPLVVPGANAVDAHSHGAAAPTGRVSAQASLGADEEEVPMGRPSAPSVPSVPVAPPVSQVAPVKPEAKPEAKPEPKPAAKPETKPEPKPEPKPRPEQPKPEHKPEPKPEPKPDPKPKPEPKPEPSRSDDAARARALLEGRSAPAASTAAAATDERFIVQVGAFSDAGKAQEIRAKLELAGLKTFTQVVDTKDGKRTRVRVGPFNGRAEADKAAARVKGQGLPASVLKL</sequence>
<evidence type="ECO:0000256" key="2">
    <source>
        <dbReference type="SAM" id="Phobius"/>
    </source>
</evidence>
<feature type="region of interest" description="Disordered" evidence="1">
    <location>
        <begin position="96"/>
        <end position="233"/>
    </location>
</feature>
<evidence type="ECO:0000313" key="5">
    <source>
        <dbReference type="Proteomes" id="UP000594778"/>
    </source>
</evidence>
<accession>A0A7T2S3Z4</accession>
<dbReference type="GO" id="GO:0032153">
    <property type="term" value="C:cell division site"/>
    <property type="evidence" value="ECO:0007669"/>
    <property type="project" value="TreeGrafter"/>
</dbReference>
<organism evidence="4 5">
    <name type="scientific">Delftia acidovorans</name>
    <name type="common">Pseudomonas acidovorans</name>
    <name type="synonym">Comamonas acidovorans</name>
    <dbReference type="NCBI Taxonomy" id="80866"/>
    <lineage>
        <taxon>Bacteria</taxon>
        <taxon>Pseudomonadati</taxon>
        <taxon>Pseudomonadota</taxon>
        <taxon>Betaproteobacteria</taxon>
        <taxon>Burkholderiales</taxon>
        <taxon>Comamonadaceae</taxon>
        <taxon>Delftia</taxon>
    </lineage>
</organism>
<feature type="compositionally biased region" description="Low complexity" evidence="1">
    <location>
        <begin position="224"/>
        <end position="233"/>
    </location>
</feature>
<dbReference type="PANTHER" id="PTHR38687:SF1">
    <property type="entry name" value="CELL DIVISION PROTEIN DEDD"/>
    <property type="match status" value="1"/>
</dbReference>
<dbReference type="GO" id="GO:0030428">
    <property type="term" value="C:cell septum"/>
    <property type="evidence" value="ECO:0007669"/>
    <property type="project" value="TreeGrafter"/>
</dbReference>
<dbReference type="InterPro" id="IPR052521">
    <property type="entry name" value="Cell_div_SPOR-domain"/>
</dbReference>
<dbReference type="Pfam" id="PF05036">
    <property type="entry name" value="SPOR"/>
    <property type="match status" value="1"/>
</dbReference>
<proteinExistence type="predicted"/>
<dbReference type="GO" id="GO:0032506">
    <property type="term" value="P:cytokinetic process"/>
    <property type="evidence" value="ECO:0007669"/>
    <property type="project" value="TreeGrafter"/>
</dbReference>
<feature type="compositionally biased region" description="Low complexity" evidence="1">
    <location>
        <begin position="126"/>
        <end position="147"/>
    </location>
</feature>
<feature type="transmembrane region" description="Helical" evidence="2">
    <location>
        <begin position="44"/>
        <end position="62"/>
    </location>
</feature>
<dbReference type="RefSeq" id="WP_183021654.1">
    <property type="nucleotide sequence ID" value="NZ_CP065668.1"/>
</dbReference>
<keyword evidence="2" id="KW-1133">Transmembrane helix</keyword>
<keyword evidence="2" id="KW-0812">Transmembrane</keyword>